<dbReference type="InterPro" id="IPR053029">
    <property type="entry name" value="RNA_pol_I-specific_init_factor"/>
</dbReference>
<dbReference type="GO" id="GO:0042790">
    <property type="term" value="P:nucleolar large rRNA transcription by RNA polymerase I"/>
    <property type="evidence" value="ECO:0007669"/>
    <property type="project" value="TreeGrafter"/>
</dbReference>
<name>A0AAV9UF43_9PEZI</name>
<accession>A0AAV9UF43</accession>
<dbReference type="GO" id="GO:0001181">
    <property type="term" value="F:RNA polymerase I general transcription initiation factor activity"/>
    <property type="evidence" value="ECO:0007669"/>
    <property type="project" value="InterPro"/>
</dbReference>
<feature type="region of interest" description="Disordered" evidence="1">
    <location>
        <begin position="27"/>
        <end position="73"/>
    </location>
</feature>
<evidence type="ECO:0000313" key="2">
    <source>
        <dbReference type="EMBL" id="KAK6340846.1"/>
    </source>
</evidence>
<dbReference type="Proteomes" id="UP001375240">
    <property type="component" value="Unassembled WGS sequence"/>
</dbReference>
<comment type="caution">
    <text evidence="2">The sequence shown here is derived from an EMBL/GenBank/DDBJ whole genome shotgun (WGS) entry which is preliminary data.</text>
</comment>
<organism evidence="2 3">
    <name type="scientific">Orbilia brochopaga</name>
    <dbReference type="NCBI Taxonomy" id="3140254"/>
    <lineage>
        <taxon>Eukaryota</taxon>
        <taxon>Fungi</taxon>
        <taxon>Dikarya</taxon>
        <taxon>Ascomycota</taxon>
        <taxon>Pezizomycotina</taxon>
        <taxon>Orbiliomycetes</taxon>
        <taxon>Orbiliales</taxon>
        <taxon>Orbiliaceae</taxon>
        <taxon>Orbilia</taxon>
    </lineage>
</organism>
<gene>
    <name evidence="2" type="ORF">TWF696_009165</name>
</gene>
<dbReference type="PANTHER" id="PTHR28244">
    <property type="entry name" value="RNA POLYMERASE I-SPECIFIC TRANSCRIPTION INITIATION FACTOR RRN11"/>
    <property type="match status" value="1"/>
</dbReference>
<reference evidence="2 3" key="1">
    <citation type="submission" date="2019-10" db="EMBL/GenBank/DDBJ databases">
        <authorList>
            <person name="Palmer J.M."/>
        </authorList>
    </citation>
    <scope>NUCLEOTIDE SEQUENCE [LARGE SCALE GENOMIC DNA]</scope>
    <source>
        <strain evidence="2 3">TWF696</strain>
    </source>
</reference>
<dbReference type="EMBL" id="JAVHNQ010000008">
    <property type="protein sequence ID" value="KAK6340846.1"/>
    <property type="molecule type" value="Genomic_DNA"/>
</dbReference>
<protein>
    <submittedName>
        <fullName evidence="2">Uncharacterized protein</fullName>
    </submittedName>
</protein>
<evidence type="ECO:0000256" key="1">
    <source>
        <dbReference type="SAM" id="MobiDB-lite"/>
    </source>
</evidence>
<dbReference type="AlphaFoldDB" id="A0AAV9UF43"/>
<dbReference type="Pfam" id="PF04090">
    <property type="entry name" value="Rrn11"/>
    <property type="match status" value="1"/>
</dbReference>
<proteinExistence type="predicted"/>
<dbReference type="GO" id="GO:0070860">
    <property type="term" value="C:RNA polymerase I core factor complex"/>
    <property type="evidence" value="ECO:0007669"/>
    <property type="project" value="TreeGrafter"/>
</dbReference>
<keyword evidence="3" id="KW-1185">Reference proteome</keyword>
<dbReference type="PANTHER" id="PTHR28244:SF1">
    <property type="entry name" value="RNA POLYMERASE I-SPECIFIC TRANSCRIPTION INITIATION FACTOR RRN11"/>
    <property type="match status" value="1"/>
</dbReference>
<dbReference type="GO" id="GO:0001164">
    <property type="term" value="F:RNA polymerase I core promoter sequence-specific DNA binding"/>
    <property type="evidence" value="ECO:0007669"/>
    <property type="project" value="InterPro"/>
</dbReference>
<evidence type="ECO:0000313" key="3">
    <source>
        <dbReference type="Proteomes" id="UP001375240"/>
    </source>
</evidence>
<feature type="compositionally biased region" description="Acidic residues" evidence="1">
    <location>
        <begin position="44"/>
        <end position="56"/>
    </location>
</feature>
<dbReference type="GO" id="GO:0017025">
    <property type="term" value="F:TBP-class protein binding"/>
    <property type="evidence" value="ECO:0007669"/>
    <property type="project" value="TreeGrafter"/>
</dbReference>
<sequence length="390" mass="43733">MTSRPAFSYPVPHSTFIPLSYESVTTSGRILKRKRTKSLATNPDGDDGDEPDDDGTEPQHDENEDATAAAASHALQIPSLTRTPADETVEYALDFDPIYGEKRKALGRTLEHRIRNAGYADDITEALPPVQPVSLQAKHMDHVNTILHICLLRRDWKRAKRAFKLLLMSDTERDTNNLRLKRIWKLGVEILSWEVDHSAAEESTSSGGGGGASDRVVKRDYTKVFEYINRLVIMYPHYRHYTVGKGVNATTIMPILLHFEVVALQERLAAALDKGPNSVGDVAGVLTGITATTDRLKTLQETPPWIDMLELWKLRGQLHNWAADLSSSLLKDEKEYVRHRVLAHRVAGKMKERGLAGWEEFTLGDQASVSDDDDEEISAWDLTQDKKWAG</sequence>
<dbReference type="InterPro" id="IPR007224">
    <property type="entry name" value="TIF_Rrn11"/>
</dbReference>